<proteinExistence type="predicted"/>
<gene>
    <name evidence="1" type="ORF">PAPYR_2446</name>
</gene>
<evidence type="ECO:0000313" key="1">
    <source>
        <dbReference type="EMBL" id="KAJ4461011.1"/>
    </source>
</evidence>
<comment type="caution">
    <text evidence="1">The sequence shown here is derived from an EMBL/GenBank/DDBJ whole genome shotgun (WGS) entry which is preliminary data.</text>
</comment>
<dbReference type="Proteomes" id="UP001141327">
    <property type="component" value="Unassembled WGS sequence"/>
</dbReference>
<sequence>MSSDWSLETYCQFIGLSRGIRKKIRGTLHEMDFECPRDDLNDDATPDSQRYAPVLRPATLVALLAPCQNTLRSLGLPSGRSLTGCGRQEASFAGWVDAACGGLGGTLRSMTIRLLEGLSSGALRRMLGHLPGLEHFSVSFHQPDEGAPGAVLAMLCPACPHLRTLHFQTEAHMGISYLRERFSCQPLAGCPELVDLTLGAFPADLGSLNAVLPRLPCLQTLRVGDLTASSSPKHLDFSLLPHPERLRALTPPPYAATHFELLTGLEELTGGGVHARDFAAMAPTLRRVTILESRGDKLIAAMPQAVTEFRGPSWRCPQAAWETLERVTLVGTDLADLRLVAPRLRHLAVIRGPGPDLAHLRQLDAPMLESLDVRIGGEIGEIALHCPVLSALTLRELERVVCGQLPPLTCVFVLHVPMGLMTSSWALFGAAITTHPHSVTTHWAWAPSGIVFHDSSRLCCSDVVFQPPLPWRCSGERFYRLRTLDVKHYRYRSCNLANARAAFGLAPNLTAVKGWPLASLVSVAGWFDERSTHAVAMIFG</sequence>
<reference evidence="1" key="1">
    <citation type="journal article" date="2022" name="bioRxiv">
        <title>Genomics of Preaxostyla Flagellates Illuminates Evolutionary Transitions and the Path Towards Mitochondrial Loss.</title>
        <authorList>
            <person name="Novak L.V.F."/>
            <person name="Treitli S.C."/>
            <person name="Pyrih J."/>
            <person name="Halakuc P."/>
            <person name="Pipaliya S.V."/>
            <person name="Vacek V."/>
            <person name="Brzon O."/>
            <person name="Soukal P."/>
            <person name="Eme L."/>
            <person name="Dacks J.B."/>
            <person name="Karnkowska A."/>
            <person name="Elias M."/>
            <person name="Hampl V."/>
        </authorList>
    </citation>
    <scope>NUCLEOTIDE SEQUENCE</scope>
    <source>
        <strain evidence="1">RCP-MX</strain>
    </source>
</reference>
<accession>A0ABQ8USE6</accession>
<dbReference type="InterPro" id="IPR032675">
    <property type="entry name" value="LRR_dom_sf"/>
</dbReference>
<keyword evidence="2" id="KW-1185">Reference proteome</keyword>
<protein>
    <submittedName>
        <fullName evidence="1">Uncharacterized protein</fullName>
    </submittedName>
</protein>
<dbReference type="EMBL" id="JAPMOS010000009">
    <property type="protein sequence ID" value="KAJ4461011.1"/>
    <property type="molecule type" value="Genomic_DNA"/>
</dbReference>
<evidence type="ECO:0000313" key="2">
    <source>
        <dbReference type="Proteomes" id="UP001141327"/>
    </source>
</evidence>
<name>A0ABQ8USE6_9EUKA</name>
<dbReference type="SUPFAM" id="SSF52047">
    <property type="entry name" value="RNI-like"/>
    <property type="match status" value="1"/>
</dbReference>
<organism evidence="1 2">
    <name type="scientific">Paratrimastix pyriformis</name>
    <dbReference type="NCBI Taxonomy" id="342808"/>
    <lineage>
        <taxon>Eukaryota</taxon>
        <taxon>Metamonada</taxon>
        <taxon>Preaxostyla</taxon>
        <taxon>Paratrimastigidae</taxon>
        <taxon>Paratrimastix</taxon>
    </lineage>
</organism>
<dbReference type="Gene3D" id="3.80.10.10">
    <property type="entry name" value="Ribonuclease Inhibitor"/>
    <property type="match status" value="1"/>
</dbReference>